<dbReference type="Proteomes" id="UP001472677">
    <property type="component" value="Unassembled WGS sequence"/>
</dbReference>
<proteinExistence type="predicted"/>
<organism evidence="1 2">
    <name type="scientific">Hibiscus sabdariffa</name>
    <name type="common">roselle</name>
    <dbReference type="NCBI Taxonomy" id="183260"/>
    <lineage>
        <taxon>Eukaryota</taxon>
        <taxon>Viridiplantae</taxon>
        <taxon>Streptophyta</taxon>
        <taxon>Embryophyta</taxon>
        <taxon>Tracheophyta</taxon>
        <taxon>Spermatophyta</taxon>
        <taxon>Magnoliopsida</taxon>
        <taxon>eudicotyledons</taxon>
        <taxon>Gunneridae</taxon>
        <taxon>Pentapetalae</taxon>
        <taxon>rosids</taxon>
        <taxon>malvids</taxon>
        <taxon>Malvales</taxon>
        <taxon>Malvaceae</taxon>
        <taxon>Malvoideae</taxon>
        <taxon>Hibiscus</taxon>
    </lineage>
</organism>
<reference evidence="1 2" key="1">
    <citation type="journal article" date="2024" name="G3 (Bethesda)">
        <title>Genome assembly of Hibiscus sabdariffa L. provides insights into metabolisms of medicinal natural products.</title>
        <authorList>
            <person name="Kim T."/>
        </authorList>
    </citation>
    <scope>NUCLEOTIDE SEQUENCE [LARGE SCALE GENOMIC DNA]</scope>
    <source>
        <strain evidence="1">TK-2024</strain>
        <tissue evidence="1">Old leaves</tissue>
    </source>
</reference>
<comment type="caution">
    <text evidence="1">The sequence shown here is derived from an EMBL/GenBank/DDBJ whole genome shotgun (WGS) entry which is preliminary data.</text>
</comment>
<keyword evidence="2" id="KW-1185">Reference proteome</keyword>
<evidence type="ECO:0000313" key="1">
    <source>
        <dbReference type="EMBL" id="KAK8579440.1"/>
    </source>
</evidence>
<accession>A0ABR2FEX1</accession>
<gene>
    <name evidence="1" type="ORF">V6N12_069765</name>
</gene>
<sequence>MSLLLHKKFDFSKMVQDEWNAPPRFRPCKAAPTSPAKPLWILRTLLSPSMPSTKSQLATFPALEPRMFK</sequence>
<name>A0ABR2FEX1_9ROSI</name>
<dbReference type="EMBL" id="JBBPBM010000006">
    <property type="protein sequence ID" value="KAK8579440.1"/>
    <property type="molecule type" value="Genomic_DNA"/>
</dbReference>
<protein>
    <submittedName>
        <fullName evidence="1">Uncharacterized protein</fullName>
    </submittedName>
</protein>
<evidence type="ECO:0000313" key="2">
    <source>
        <dbReference type="Proteomes" id="UP001472677"/>
    </source>
</evidence>